<dbReference type="OrthoDB" id="7376212at2"/>
<dbReference type="PANTHER" id="PTHR43133:SF65">
    <property type="entry name" value="ECF RNA POLYMERASE SIGMA FACTOR SIGG"/>
    <property type="match status" value="1"/>
</dbReference>
<dbReference type="Pfam" id="PF08281">
    <property type="entry name" value="Sigma70_r4_2"/>
    <property type="match status" value="1"/>
</dbReference>
<protein>
    <submittedName>
        <fullName evidence="10">RNA polymerase sigma factor CnrH</fullName>
    </submittedName>
</protein>
<dbReference type="STRING" id="1406858.GCA_000710895_04556"/>
<dbReference type="InterPro" id="IPR039425">
    <property type="entry name" value="RNA_pol_sigma-70-like"/>
</dbReference>
<dbReference type="Pfam" id="PF04542">
    <property type="entry name" value="Sigma70_r2"/>
    <property type="match status" value="1"/>
</dbReference>
<proteinExistence type="inferred from homology"/>
<evidence type="ECO:0000313" key="10">
    <source>
        <dbReference type="EMBL" id="SUD48554.1"/>
    </source>
</evidence>
<dbReference type="SUPFAM" id="SSF88659">
    <property type="entry name" value="Sigma3 and sigma4 domains of RNA polymerase sigma factors"/>
    <property type="match status" value="1"/>
</dbReference>
<dbReference type="InterPro" id="IPR013324">
    <property type="entry name" value="RNA_pol_sigma_r3/r4-like"/>
</dbReference>
<comment type="similarity">
    <text evidence="1">Belongs to the sigma-70 factor family. ECF subfamily.</text>
</comment>
<reference evidence="10 11" key="1">
    <citation type="submission" date="2018-06" db="EMBL/GenBank/DDBJ databases">
        <authorList>
            <consortium name="Pathogen Informatics"/>
            <person name="Doyle S."/>
        </authorList>
    </citation>
    <scope>NUCLEOTIDE SEQUENCE [LARGE SCALE GENOMIC DNA]</scope>
    <source>
        <strain evidence="10 11">NCTC1934</strain>
    </source>
</reference>
<dbReference type="Gene3D" id="1.10.1740.10">
    <property type="match status" value="1"/>
</dbReference>
<dbReference type="NCBIfam" id="NF006089">
    <property type="entry name" value="PRK08241.1"/>
    <property type="match status" value="1"/>
</dbReference>
<dbReference type="EMBL" id="UGRY01000005">
    <property type="protein sequence ID" value="SUD48554.1"/>
    <property type="molecule type" value="Genomic_DNA"/>
</dbReference>
<keyword evidence="3" id="KW-0805">Transcription regulation</keyword>
<dbReference type="Pfam" id="PF12680">
    <property type="entry name" value="SnoaL_2"/>
    <property type="match status" value="1"/>
</dbReference>
<dbReference type="AlphaFoldDB" id="A0A379JJI0"/>
<evidence type="ECO:0000313" key="11">
    <source>
        <dbReference type="Proteomes" id="UP000255467"/>
    </source>
</evidence>
<feature type="domain" description="RNA polymerase sigma-70 region 2" evidence="7">
    <location>
        <begin position="38"/>
        <end position="103"/>
    </location>
</feature>
<keyword evidence="6" id="KW-0804">Transcription</keyword>
<dbReference type="Proteomes" id="UP000255467">
    <property type="component" value="Unassembled WGS sequence"/>
</dbReference>
<dbReference type="InterPro" id="IPR013325">
    <property type="entry name" value="RNA_pol_sigma_r2"/>
</dbReference>
<dbReference type="GO" id="GO:0006352">
    <property type="term" value="P:DNA-templated transcription initiation"/>
    <property type="evidence" value="ECO:0007669"/>
    <property type="project" value="InterPro"/>
</dbReference>
<dbReference type="InterPro" id="IPR014284">
    <property type="entry name" value="RNA_pol_sigma-70_dom"/>
</dbReference>
<dbReference type="CDD" id="cd06171">
    <property type="entry name" value="Sigma70_r4"/>
    <property type="match status" value="1"/>
</dbReference>
<accession>A0A379JJI0</accession>
<dbReference type="GO" id="GO:0016987">
    <property type="term" value="F:sigma factor activity"/>
    <property type="evidence" value="ECO:0007669"/>
    <property type="project" value="UniProtKB-KW"/>
</dbReference>
<dbReference type="GO" id="GO:0003677">
    <property type="term" value="F:DNA binding"/>
    <property type="evidence" value="ECO:0007669"/>
    <property type="project" value="UniProtKB-KW"/>
</dbReference>
<sequence>MEWTPAAAETDRCQNGDVTEALTAARSGDQRAFRELTEPYRRELQLHCYRLLGSFQDAEDALQETLMAAWRGLGEFEQRSSVRTWLYRIATNRCLNTLRTARRHPVEPLPFEVPEPPAHDTVGWLQPYPDTLLDTDPALRCQHRESVELAFIAALQQLPPRQAAVLVLREVLEFSGAEAAELLGTSPTAVKAALQRARETLESVRRGPAGPAPAPGSAAERALTRRFADAFTDRDVDAVVELLTDDAWLTMPPWPHAYGGRAAIGEFLRYVPAFRHEHPIRLVAVRANTQPAVACYSLLPGASEFRATGMLVLALTANGVAALTHFPPEDVFPRFGLPVSWTDGLAGADGRDFR</sequence>
<dbReference type="Gene3D" id="3.10.450.50">
    <property type="match status" value="1"/>
</dbReference>
<evidence type="ECO:0000256" key="2">
    <source>
        <dbReference type="ARBA" id="ARBA00011344"/>
    </source>
</evidence>
<evidence type="ECO:0000256" key="6">
    <source>
        <dbReference type="ARBA" id="ARBA00023163"/>
    </source>
</evidence>
<dbReference type="NCBIfam" id="TIGR02937">
    <property type="entry name" value="sigma70-ECF"/>
    <property type="match status" value="1"/>
</dbReference>
<evidence type="ECO:0000256" key="4">
    <source>
        <dbReference type="ARBA" id="ARBA00023082"/>
    </source>
</evidence>
<evidence type="ECO:0000256" key="3">
    <source>
        <dbReference type="ARBA" id="ARBA00023015"/>
    </source>
</evidence>
<dbReference type="InterPro" id="IPR013249">
    <property type="entry name" value="RNA_pol_sigma70_r4_t2"/>
</dbReference>
<dbReference type="Gene3D" id="1.10.10.10">
    <property type="entry name" value="Winged helix-like DNA-binding domain superfamily/Winged helix DNA-binding domain"/>
    <property type="match status" value="1"/>
</dbReference>
<feature type="domain" description="RNA polymerase sigma factor 70 region 4 type 2" evidence="8">
    <location>
        <begin position="150"/>
        <end position="201"/>
    </location>
</feature>
<keyword evidence="5" id="KW-0238">DNA-binding</keyword>
<gene>
    <name evidence="10" type="primary">cnrH_2</name>
    <name evidence="10" type="ORF">NCTC1934_05890</name>
</gene>
<dbReference type="SUPFAM" id="SSF54427">
    <property type="entry name" value="NTF2-like"/>
    <property type="match status" value="1"/>
</dbReference>
<name>A0A379JJI0_9NOCA</name>
<evidence type="ECO:0000259" key="7">
    <source>
        <dbReference type="Pfam" id="PF04542"/>
    </source>
</evidence>
<keyword evidence="4" id="KW-0731">Sigma factor</keyword>
<organism evidence="10 11">
    <name type="scientific">Nocardia otitidiscaviarum</name>
    <dbReference type="NCBI Taxonomy" id="1823"/>
    <lineage>
        <taxon>Bacteria</taxon>
        <taxon>Bacillati</taxon>
        <taxon>Actinomycetota</taxon>
        <taxon>Actinomycetes</taxon>
        <taxon>Mycobacteriales</taxon>
        <taxon>Nocardiaceae</taxon>
        <taxon>Nocardia</taxon>
    </lineage>
</organism>
<dbReference type="SUPFAM" id="SSF88946">
    <property type="entry name" value="Sigma2 domain of RNA polymerase sigma factors"/>
    <property type="match status" value="1"/>
</dbReference>
<feature type="domain" description="SnoaL-like" evidence="9">
    <location>
        <begin position="225"/>
        <end position="315"/>
    </location>
</feature>
<evidence type="ECO:0000256" key="5">
    <source>
        <dbReference type="ARBA" id="ARBA00023125"/>
    </source>
</evidence>
<dbReference type="InterPro" id="IPR014305">
    <property type="entry name" value="RNA_pol_sigma-G_actinobac"/>
</dbReference>
<comment type="subunit">
    <text evidence="2">Interacts transiently with the RNA polymerase catalytic core formed by RpoA, RpoB, RpoC and RpoZ (2 alpha, 1 beta, 1 beta' and 1 omega subunit) to form the RNA polymerase holoenzyme that can initiate transcription.</text>
</comment>
<evidence type="ECO:0000259" key="8">
    <source>
        <dbReference type="Pfam" id="PF08281"/>
    </source>
</evidence>
<evidence type="ECO:0000256" key="1">
    <source>
        <dbReference type="ARBA" id="ARBA00010641"/>
    </source>
</evidence>
<keyword evidence="11" id="KW-1185">Reference proteome</keyword>
<dbReference type="InterPro" id="IPR037401">
    <property type="entry name" value="SnoaL-like"/>
</dbReference>
<evidence type="ECO:0000259" key="9">
    <source>
        <dbReference type="Pfam" id="PF12680"/>
    </source>
</evidence>
<dbReference type="InterPro" id="IPR036388">
    <property type="entry name" value="WH-like_DNA-bd_sf"/>
</dbReference>
<dbReference type="NCBIfam" id="TIGR02960">
    <property type="entry name" value="SigX5"/>
    <property type="match status" value="1"/>
</dbReference>
<dbReference type="InterPro" id="IPR032710">
    <property type="entry name" value="NTF2-like_dom_sf"/>
</dbReference>
<dbReference type="PANTHER" id="PTHR43133">
    <property type="entry name" value="RNA POLYMERASE ECF-TYPE SIGMA FACTO"/>
    <property type="match status" value="1"/>
</dbReference>
<dbReference type="InterPro" id="IPR007627">
    <property type="entry name" value="RNA_pol_sigma70_r2"/>
</dbReference>